<dbReference type="EMBL" id="BMLP01000001">
    <property type="protein sequence ID" value="GGO24124.1"/>
    <property type="molecule type" value="Genomic_DNA"/>
</dbReference>
<sequence>MTLVGSSNKLMTNLRRAKRAAEEGRLAGSLANLNARLAQQTPRRILAISDRQHYTSEQQFAPLIRHRQSIAARLGLVFEFATIEALDRLIERGFAGYTAVGIKLGWSTPKAEAERLATRLFAAARQAGARTLVFDGDDDLCVLWAPVIGAADAYIKKHRFADNQAYMRGYVGKTNLTDYVHRTYGISFDENLIPRVDALQPDQINKIVLGWNIALDDKIHDLANDLGPDTLSHQRDIDLGCRASVGPDRWIYGMRHAATSAMEAMADSYRVHAPTNRVPQDEYYDEMLRARLSVSPFGYGELCWRDFEAILCGSVLVKPDMSHAVTWPDIFVPHETYIPVAWDFSNLRDVCTPYLEDEGARRKIAETARDRLMTALKPEVFIKRLEQTMKQAGVL</sequence>
<name>A0A917YI06_9RHOB</name>
<accession>A0A917YI06</accession>
<protein>
    <recommendedName>
        <fullName evidence="3">Glycosyltransferase family 2 protein</fullName>
    </recommendedName>
</protein>
<proteinExistence type="predicted"/>
<evidence type="ECO:0000313" key="1">
    <source>
        <dbReference type="EMBL" id="GGO24124.1"/>
    </source>
</evidence>
<comment type="caution">
    <text evidence="1">The sequence shown here is derived from an EMBL/GenBank/DDBJ whole genome shotgun (WGS) entry which is preliminary data.</text>
</comment>
<evidence type="ECO:0008006" key="3">
    <source>
        <dbReference type="Google" id="ProtNLM"/>
    </source>
</evidence>
<dbReference type="AlphaFoldDB" id="A0A917YI06"/>
<dbReference type="Proteomes" id="UP000598196">
    <property type="component" value="Unassembled WGS sequence"/>
</dbReference>
<gene>
    <name evidence="1" type="ORF">GCM10010991_02150</name>
</gene>
<reference evidence="1 2" key="1">
    <citation type="journal article" date="2014" name="Int. J. Syst. Evol. Microbiol.">
        <title>Complete genome sequence of Corynebacterium casei LMG S-19264T (=DSM 44701T), isolated from a smear-ripened cheese.</title>
        <authorList>
            <consortium name="US DOE Joint Genome Institute (JGI-PGF)"/>
            <person name="Walter F."/>
            <person name="Albersmeier A."/>
            <person name="Kalinowski J."/>
            <person name="Ruckert C."/>
        </authorList>
    </citation>
    <scope>NUCLEOTIDE SEQUENCE [LARGE SCALE GENOMIC DNA]</scope>
    <source>
        <strain evidence="1 2">CGMCC 1.7029</strain>
    </source>
</reference>
<organism evidence="1 2">
    <name type="scientific">Gemmobacter aquaticus</name>
    <dbReference type="NCBI Taxonomy" id="490185"/>
    <lineage>
        <taxon>Bacteria</taxon>
        <taxon>Pseudomonadati</taxon>
        <taxon>Pseudomonadota</taxon>
        <taxon>Alphaproteobacteria</taxon>
        <taxon>Rhodobacterales</taxon>
        <taxon>Paracoccaceae</taxon>
        <taxon>Gemmobacter</taxon>
    </lineage>
</organism>
<keyword evidence="2" id="KW-1185">Reference proteome</keyword>
<evidence type="ECO:0000313" key="2">
    <source>
        <dbReference type="Proteomes" id="UP000598196"/>
    </source>
</evidence>